<keyword evidence="1" id="KW-0812">Transmembrane</keyword>
<evidence type="ECO:0008006" key="4">
    <source>
        <dbReference type="Google" id="ProtNLM"/>
    </source>
</evidence>
<accession>A0A1F6FFM0</accession>
<dbReference type="EMBL" id="MFMM01000001">
    <property type="protein sequence ID" value="OGG84655.1"/>
    <property type="molecule type" value="Genomic_DNA"/>
</dbReference>
<proteinExistence type="predicted"/>
<protein>
    <recommendedName>
        <fullName evidence="4">Type 4 fimbrial biogenesis protein PilX N-terminal domain-containing protein</fullName>
    </recommendedName>
</protein>
<name>A0A1F6FFM0_9BACT</name>
<sequence length="470" mass="51222">MTPANLQKNIQSGYMLLLVLVFSSIFFVIVSSFVASIVTQSKVINQRVQLEQAGQIAEAGLNYYKWFLAHYPGDVTNGTGLPGPYVGVYYDPEGGAIGEYSIEVASTTYCGELSSIDVSSTGHTYADPDVSRTVSARYAQPSVADYSFILNADVWVGNDVQITGPYHSNGGIRMDGTNNSSVTSGQATWNCTSSFGCSPGGTRDGVFTTTANPNTSLFEFPSAPVNFTGMTVDLSIMQPKAQSQGLYFGPSGKAGYHIIFRSDGTVEVRRVNAKVNEPNGYAWGYYMNILNGTSLVGIYTLPASCPLIFVEDQVWLEGEVNGKFTVAAADVDSSGVDPSIILNNNITYSNTDSGLLAIGEFDVLVGLEVPDDMELNGIFIAQKGHFGRNHYDTSMPNSWEQYIKRNSLTINGTIVSNGRVGTKWVNWLGTYVSGFNYRYNSYDRNLVLDPPPLIPRTSDLYQFSQWRDAN</sequence>
<organism evidence="2 3">
    <name type="scientific">Candidatus Kaiserbacteria bacterium RIFCSPLOWO2_12_FULL_45_26</name>
    <dbReference type="NCBI Taxonomy" id="1798525"/>
    <lineage>
        <taxon>Bacteria</taxon>
        <taxon>Candidatus Kaiseribacteriota</taxon>
    </lineage>
</organism>
<keyword evidence="1" id="KW-1133">Transmembrane helix</keyword>
<evidence type="ECO:0000313" key="2">
    <source>
        <dbReference type="EMBL" id="OGG84655.1"/>
    </source>
</evidence>
<feature type="transmembrane region" description="Helical" evidence="1">
    <location>
        <begin position="12"/>
        <end position="38"/>
    </location>
</feature>
<dbReference type="STRING" id="1798525.A3G90_01035"/>
<comment type="caution">
    <text evidence="2">The sequence shown here is derived from an EMBL/GenBank/DDBJ whole genome shotgun (WGS) entry which is preliminary data.</text>
</comment>
<dbReference type="Proteomes" id="UP000177325">
    <property type="component" value="Unassembled WGS sequence"/>
</dbReference>
<evidence type="ECO:0000313" key="3">
    <source>
        <dbReference type="Proteomes" id="UP000177325"/>
    </source>
</evidence>
<gene>
    <name evidence="2" type="ORF">A3G90_01035</name>
</gene>
<evidence type="ECO:0000256" key="1">
    <source>
        <dbReference type="SAM" id="Phobius"/>
    </source>
</evidence>
<reference evidence="2 3" key="1">
    <citation type="journal article" date="2016" name="Nat. Commun.">
        <title>Thousands of microbial genomes shed light on interconnected biogeochemical processes in an aquifer system.</title>
        <authorList>
            <person name="Anantharaman K."/>
            <person name="Brown C.T."/>
            <person name="Hug L.A."/>
            <person name="Sharon I."/>
            <person name="Castelle C.J."/>
            <person name="Probst A.J."/>
            <person name="Thomas B.C."/>
            <person name="Singh A."/>
            <person name="Wilkins M.J."/>
            <person name="Karaoz U."/>
            <person name="Brodie E.L."/>
            <person name="Williams K.H."/>
            <person name="Hubbard S.S."/>
            <person name="Banfield J.F."/>
        </authorList>
    </citation>
    <scope>NUCLEOTIDE SEQUENCE [LARGE SCALE GENOMIC DNA]</scope>
</reference>
<keyword evidence="1" id="KW-0472">Membrane</keyword>
<dbReference type="AlphaFoldDB" id="A0A1F6FFM0"/>